<name>A0A371GWM6_MUCPR</name>
<evidence type="ECO:0000313" key="4">
    <source>
        <dbReference type="Proteomes" id="UP000257109"/>
    </source>
</evidence>
<evidence type="ECO:0000313" key="3">
    <source>
        <dbReference type="EMBL" id="RDX94876.1"/>
    </source>
</evidence>
<protein>
    <recommendedName>
        <fullName evidence="2">Borealin C-terminal domain-containing protein</fullName>
    </recommendedName>
</protein>
<dbReference type="PANTHER" id="PTHR37248">
    <property type="entry name" value="TRANSLATION INITIATION FACTOR"/>
    <property type="match status" value="1"/>
</dbReference>
<dbReference type="Proteomes" id="UP000257109">
    <property type="component" value="Unassembled WGS sequence"/>
</dbReference>
<feature type="region of interest" description="Disordered" evidence="1">
    <location>
        <begin position="1"/>
        <end position="24"/>
    </location>
</feature>
<evidence type="ECO:0000256" key="1">
    <source>
        <dbReference type="SAM" id="MobiDB-lite"/>
    </source>
</evidence>
<comment type="caution">
    <text evidence="3">The sequence shown here is derived from an EMBL/GenBank/DDBJ whole genome shotgun (WGS) entry which is preliminary data.</text>
</comment>
<evidence type="ECO:0000259" key="2">
    <source>
        <dbReference type="Pfam" id="PF10512"/>
    </source>
</evidence>
<feature type="domain" description="Borealin C-terminal" evidence="2">
    <location>
        <begin position="178"/>
        <end position="219"/>
    </location>
</feature>
<organism evidence="3 4">
    <name type="scientific">Mucuna pruriens</name>
    <name type="common">Velvet bean</name>
    <name type="synonym">Dolichos pruriens</name>
    <dbReference type="NCBI Taxonomy" id="157652"/>
    <lineage>
        <taxon>Eukaryota</taxon>
        <taxon>Viridiplantae</taxon>
        <taxon>Streptophyta</taxon>
        <taxon>Embryophyta</taxon>
        <taxon>Tracheophyta</taxon>
        <taxon>Spermatophyta</taxon>
        <taxon>Magnoliopsida</taxon>
        <taxon>eudicotyledons</taxon>
        <taxon>Gunneridae</taxon>
        <taxon>Pentapetalae</taxon>
        <taxon>rosids</taxon>
        <taxon>fabids</taxon>
        <taxon>Fabales</taxon>
        <taxon>Fabaceae</taxon>
        <taxon>Papilionoideae</taxon>
        <taxon>50 kb inversion clade</taxon>
        <taxon>NPAAA clade</taxon>
        <taxon>indigoferoid/millettioid clade</taxon>
        <taxon>Phaseoleae</taxon>
        <taxon>Mucuna</taxon>
    </lineage>
</organism>
<dbReference type="AlphaFoldDB" id="A0A371GWM6"/>
<feature type="compositionally biased region" description="Low complexity" evidence="1">
    <location>
        <begin position="12"/>
        <end position="24"/>
    </location>
</feature>
<proteinExistence type="predicted"/>
<dbReference type="EMBL" id="QJKJ01004261">
    <property type="protein sequence ID" value="RDX94876.1"/>
    <property type="molecule type" value="Genomic_DNA"/>
</dbReference>
<sequence length="308" mass="34429">MPKRRTKKTAKATEPIPEPQTQTQPPQFIDLEIQAMERQIGAIRAVRDVEIEHLLTELRLLRSRFSSEELQKPLLQVFEETLPNLSVVNDEGSKKVEVKWREKESCNDGMDVHASLLQRLSIASIPRFPGFEYSTNAAGTSLVTGRMSFIGADNLHFDDIALEEPSDTQTLALQEGLQTPGVTSQRLSVGMTPKTLRLPKPGEMLLSVHGSPLGVYKENNMEAIHGMKDTSSFSLDSQLDDFSLATSTNFGMGCNWKGPTELSDYCSIMPIRWVSTTLVGRILALECYGSTRWASRKVRLNKYDVLKV</sequence>
<dbReference type="Pfam" id="PF10512">
    <property type="entry name" value="Borealin"/>
    <property type="match status" value="1"/>
</dbReference>
<reference evidence="3" key="1">
    <citation type="submission" date="2018-05" db="EMBL/GenBank/DDBJ databases">
        <title>Draft genome of Mucuna pruriens seed.</title>
        <authorList>
            <person name="Nnadi N.E."/>
            <person name="Vos R."/>
            <person name="Hasami M.H."/>
            <person name="Devisetty U.K."/>
            <person name="Aguiy J.C."/>
        </authorList>
    </citation>
    <scope>NUCLEOTIDE SEQUENCE [LARGE SCALE GENOMIC DNA]</scope>
    <source>
        <strain evidence="3">JCA_2017</strain>
    </source>
</reference>
<keyword evidence="4" id="KW-1185">Reference proteome</keyword>
<accession>A0A371GWM6</accession>
<dbReference type="InterPro" id="IPR046466">
    <property type="entry name" value="Borealin_C"/>
</dbReference>
<dbReference type="PANTHER" id="PTHR37248:SF1">
    <property type="entry name" value="TRANSLATION INITIATION FACTOR"/>
    <property type="match status" value="1"/>
</dbReference>
<dbReference type="OrthoDB" id="1920481at2759"/>
<gene>
    <name evidence="3" type="ORF">CR513_22681</name>
</gene>
<dbReference type="STRING" id="157652.A0A371GWM6"/>
<feature type="compositionally biased region" description="Basic residues" evidence="1">
    <location>
        <begin position="1"/>
        <end position="10"/>
    </location>
</feature>